<evidence type="ECO:0000313" key="2">
    <source>
        <dbReference type="Proteomes" id="UP000230605"/>
    </source>
</evidence>
<proteinExistence type="predicted"/>
<feature type="non-terminal residue" evidence="1">
    <location>
        <position position="1"/>
    </location>
</feature>
<name>A0A2G5I2G7_CERBT</name>
<evidence type="ECO:0000313" key="1">
    <source>
        <dbReference type="EMBL" id="PIA98979.1"/>
    </source>
</evidence>
<reference evidence="1 2" key="1">
    <citation type="submission" date="2015-10" db="EMBL/GenBank/DDBJ databases">
        <title>The cercosporin biosynthetic gene cluster was horizontally transferred to several fungal lineages and shown to be expanded in Cercospora beticola based on microsynteny with recipient genomes.</title>
        <authorList>
            <person name="De Jonge R."/>
            <person name="Ebert M.K."/>
            <person name="Suttle J.C."/>
            <person name="Jurick Ii W.M."/>
            <person name="Secor G.A."/>
            <person name="Thomma B.P."/>
            <person name="Van De Peer Y."/>
            <person name="Bolton M.D."/>
        </authorList>
    </citation>
    <scope>NUCLEOTIDE SEQUENCE [LARGE SCALE GENOMIC DNA]</scope>
    <source>
        <strain evidence="1 2">09-40</strain>
    </source>
</reference>
<dbReference type="Proteomes" id="UP000230605">
    <property type="component" value="Chromosome 3"/>
</dbReference>
<dbReference type="AlphaFoldDB" id="A0A2G5I2G7"/>
<protein>
    <submittedName>
        <fullName evidence="1">Uncharacterized protein</fullName>
    </submittedName>
</protein>
<comment type="caution">
    <text evidence="1">The sequence shown here is derived from an EMBL/GenBank/DDBJ whole genome shotgun (WGS) entry which is preliminary data.</text>
</comment>
<sequence length="119" mass="14086">PGYTIWTFLDAIPTFSALTLFQYIQIHNQTVYQNSHIYHLQTAQNALQDQRLTSEGCRRPALRCGQEERRRPRRQDRERVQAYQGLHCRVPRRQSPLPVLERAHQCREGWRGDNAIDDD</sequence>
<gene>
    <name evidence="1" type="ORF">CB0940_03616</name>
</gene>
<dbReference type="EMBL" id="LKMD01000101">
    <property type="protein sequence ID" value="PIA98979.1"/>
    <property type="molecule type" value="Genomic_DNA"/>
</dbReference>
<organism evidence="1 2">
    <name type="scientific">Cercospora beticola</name>
    <name type="common">Sugarbeet leaf spot fungus</name>
    <dbReference type="NCBI Taxonomy" id="122368"/>
    <lineage>
        <taxon>Eukaryota</taxon>
        <taxon>Fungi</taxon>
        <taxon>Dikarya</taxon>
        <taxon>Ascomycota</taxon>
        <taxon>Pezizomycotina</taxon>
        <taxon>Dothideomycetes</taxon>
        <taxon>Dothideomycetidae</taxon>
        <taxon>Mycosphaerellales</taxon>
        <taxon>Mycosphaerellaceae</taxon>
        <taxon>Cercospora</taxon>
    </lineage>
</organism>
<accession>A0A2G5I2G7</accession>